<dbReference type="InterPro" id="IPR051829">
    <property type="entry name" value="Multiheme_Cytochr_ET"/>
</dbReference>
<dbReference type="RefSeq" id="WP_230496691.1">
    <property type="nucleotide sequence ID" value="NZ_CAKJTG010000010.1"/>
</dbReference>
<keyword evidence="8" id="KW-0472">Membrane</keyword>
<keyword evidence="3" id="KW-0349">Heme</keyword>
<comment type="caution">
    <text evidence="10">The sequence shown here is derived from an EMBL/GenBank/DDBJ whole genome shotgun (WGS) entry which is preliminary data.</text>
</comment>
<sequence>MEEEHNEIQPVAPPRFRGRLIKVMTLTLFFLILLFSVGYLGLETTSSSKFCASCHEMKPEYYTWKASSHSEVDCVNCHTGSSKEDYAKAKANGLVQVFKKATNTYSAPIQMPDEIPNDACERCHNMDSRNVTPTGDIIIPHDKHKTENVACIQCHSGVAHGKIAERKVTFKTDYEKWDEKVGHSIMSERSYVRPKMEKCMSCHESRDVTLECQACHTTGMYPKSHKKEEFKTAMHPQDAKKDIGSCNKCHKYMSKNEIRGFEKQPVYTQILKNEKITKPRVNAADYAKDNTFCQDCHMKKPPSHINGFVSLHGPIAKQNEQKCFACHNYQKTGKNNITNVTCSSCHPSSHGSDFRITHPIELPPNQKLNQTCYQCHTKKVCTSCHKDK</sequence>
<proteinExistence type="predicted"/>
<evidence type="ECO:0000313" key="11">
    <source>
        <dbReference type="Proteomes" id="UP000789845"/>
    </source>
</evidence>
<dbReference type="PANTHER" id="PTHR35038:SF8">
    <property type="entry name" value="C-TYPE POLYHEME CYTOCHROME OMCC"/>
    <property type="match status" value="1"/>
</dbReference>
<feature type="domain" description="NapC/NirT cytochrome c N-terminal" evidence="9">
    <location>
        <begin position="22"/>
        <end position="161"/>
    </location>
</feature>
<organism evidence="10 11">
    <name type="scientific">Pseudoneobacillus rhizosphaerae</name>
    <dbReference type="NCBI Taxonomy" id="2880968"/>
    <lineage>
        <taxon>Bacteria</taxon>
        <taxon>Bacillati</taxon>
        <taxon>Bacillota</taxon>
        <taxon>Bacilli</taxon>
        <taxon>Bacillales</taxon>
        <taxon>Bacillaceae</taxon>
        <taxon>Pseudoneobacillus</taxon>
    </lineage>
</organism>
<dbReference type="GO" id="GO:0030313">
    <property type="term" value="C:cell envelope"/>
    <property type="evidence" value="ECO:0007669"/>
    <property type="project" value="UniProtKB-SubCell"/>
</dbReference>
<evidence type="ECO:0000256" key="1">
    <source>
        <dbReference type="ARBA" id="ARBA00004196"/>
    </source>
</evidence>
<keyword evidence="2" id="KW-0813">Transport</keyword>
<evidence type="ECO:0000259" key="9">
    <source>
        <dbReference type="Pfam" id="PF03264"/>
    </source>
</evidence>
<evidence type="ECO:0000256" key="4">
    <source>
        <dbReference type="ARBA" id="ARBA00022723"/>
    </source>
</evidence>
<dbReference type="Gene3D" id="3.90.10.10">
    <property type="entry name" value="Cytochrome C3"/>
    <property type="match status" value="1"/>
</dbReference>
<accession>A0A9C7GAA3</accession>
<dbReference type="PANTHER" id="PTHR35038">
    <property type="entry name" value="DISSIMILATORY SULFITE REDUCTASE SIRA"/>
    <property type="match status" value="1"/>
</dbReference>
<dbReference type="SUPFAM" id="SSF48695">
    <property type="entry name" value="Multiheme cytochromes"/>
    <property type="match status" value="2"/>
</dbReference>
<keyword evidence="8" id="KW-0812">Transmembrane</keyword>
<keyword evidence="6" id="KW-0249">Electron transport</keyword>
<feature type="transmembrane region" description="Helical" evidence="8">
    <location>
        <begin position="20"/>
        <end position="42"/>
    </location>
</feature>
<dbReference type="InterPro" id="IPR036280">
    <property type="entry name" value="Multihaem_cyt_sf"/>
</dbReference>
<dbReference type="Gene3D" id="1.10.3820.10">
    <property type="entry name" value="Di-heme elbow motif domain"/>
    <property type="match status" value="1"/>
</dbReference>
<evidence type="ECO:0000313" key="10">
    <source>
        <dbReference type="EMBL" id="CAG9608452.1"/>
    </source>
</evidence>
<evidence type="ECO:0000256" key="8">
    <source>
        <dbReference type="SAM" id="Phobius"/>
    </source>
</evidence>
<name>A0A9C7GAA3_9BACI</name>
<comment type="subcellular location">
    <subcellularLocation>
        <location evidence="1">Cell envelope</location>
    </subcellularLocation>
</comment>
<dbReference type="Pfam" id="PF03264">
    <property type="entry name" value="Cytochrom_NNT"/>
    <property type="match status" value="1"/>
</dbReference>
<keyword evidence="5" id="KW-0732">Signal</keyword>
<dbReference type="AlphaFoldDB" id="A0A9C7GAA3"/>
<dbReference type="EMBL" id="CAKJTG010000010">
    <property type="protein sequence ID" value="CAG9608452.1"/>
    <property type="molecule type" value="Genomic_DNA"/>
</dbReference>
<evidence type="ECO:0000256" key="6">
    <source>
        <dbReference type="ARBA" id="ARBA00022982"/>
    </source>
</evidence>
<dbReference type="InterPro" id="IPR038266">
    <property type="entry name" value="NapC/NirT_cytc_sf"/>
</dbReference>
<evidence type="ECO:0000256" key="5">
    <source>
        <dbReference type="ARBA" id="ARBA00022729"/>
    </source>
</evidence>
<keyword evidence="8" id="KW-1133">Transmembrane helix</keyword>
<keyword evidence="7" id="KW-0408">Iron</keyword>
<keyword evidence="11" id="KW-1185">Reference proteome</keyword>
<protein>
    <recommendedName>
        <fullName evidence="9">NapC/NirT cytochrome c N-terminal domain-containing protein</fullName>
    </recommendedName>
</protein>
<dbReference type="Proteomes" id="UP000789845">
    <property type="component" value="Unassembled WGS sequence"/>
</dbReference>
<evidence type="ECO:0000256" key="3">
    <source>
        <dbReference type="ARBA" id="ARBA00022617"/>
    </source>
</evidence>
<dbReference type="GO" id="GO:0046872">
    <property type="term" value="F:metal ion binding"/>
    <property type="evidence" value="ECO:0007669"/>
    <property type="project" value="UniProtKB-KW"/>
</dbReference>
<gene>
    <name evidence="10" type="ORF">NEOCIP111885_02146</name>
</gene>
<reference evidence="10" key="1">
    <citation type="submission" date="2021-10" db="EMBL/GenBank/DDBJ databases">
        <authorList>
            <person name="Criscuolo A."/>
        </authorList>
    </citation>
    <scope>NUCLEOTIDE SEQUENCE</scope>
    <source>
        <strain evidence="10">CIP111885</strain>
    </source>
</reference>
<evidence type="ECO:0000256" key="7">
    <source>
        <dbReference type="ARBA" id="ARBA00023004"/>
    </source>
</evidence>
<evidence type="ECO:0000256" key="2">
    <source>
        <dbReference type="ARBA" id="ARBA00022448"/>
    </source>
</evidence>
<keyword evidence="4" id="KW-0479">Metal-binding</keyword>
<dbReference type="InterPro" id="IPR005126">
    <property type="entry name" value="NapC/NirT_cyt_c_N"/>
</dbReference>